<reference evidence="1 2" key="1">
    <citation type="submission" date="2016-10" db="EMBL/GenBank/DDBJ databases">
        <title>Draft Genome sequence of Roseomonas sp. strain M3.</title>
        <authorList>
            <person name="Subhash Y."/>
            <person name="Lee S."/>
        </authorList>
    </citation>
    <scope>NUCLEOTIDE SEQUENCE [LARGE SCALE GENOMIC DNA]</scope>
    <source>
        <strain evidence="1 2">M3</strain>
    </source>
</reference>
<accession>A0A1V2GWS6</accession>
<organism evidence="1 2">
    <name type="scientific">Teichococcus deserti</name>
    <dbReference type="NCBI Taxonomy" id="1817963"/>
    <lineage>
        <taxon>Bacteria</taxon>
        <taxon>Pseudomonadati</taxon>
        <taxon>Pseudomonadota</taxon>
        <taxon>Alphaproteobacteria</taxon>
        <taxon>Acetobacterales</taxon>
        <taxon>Roseomonadaceae</taxon>
        <taxon>Roseomonas</taxon>
    </lineage>
</organism>
<dbReference type="EMBL" id="MLCO01000255">
    <property type="protein sequence ID" value="ONG47981.1"/>
    <property type="molecule type" value="Genomic_DNA"/>
</dbReference>
<gene>
    <name evidence="1" type="ORF">BKE38_22445</name>
</gene>
<keyword evidence="2" id="KW-1185">Reference proteome</keyword>
<dbReference type="AlphaFoldDB" id="A0A1V2GWS6"/>
<name>A0A1V2GWS6_9PROT</name>
<proteinExistence type="predicted"/>
<protein>
    <submittedName>
        <fullName evidence="1">Uncharacterized protein</fullName>
    </submittedName>
</protein>
<sequence length="84" mass="9188">MLRNAARTAFVHGHSFDAVGRDVAEGWFMDHFTDYACCPSDVLAEIRQALDSIPEGPLGSIYADASCAEAVRCARQQIMVEIRG</sequence>
<dbReference type="Proteomes" id="UP000188879">
    <property type="component" value="Unassembled WGS sequence"/>
</dbReference>
<comment type="caution">
    <text evidence="1">The sequence shown here is derived from an EMBL/GenBank/DDBJ whole genome shotgun (WGS) entry which is preliminary data.</text>
</comment>
<evidence type="ECO:0000313" key="1">
    <source>
        <dbReference type="EMBL" id="ONG47981.1"/>
    </source>
</evidence>
<evidence type="ECO:0000313" key="2">
    <source>
        <dbReference type="Proteomes" id="UP000188879"/>
    </source>
</evidence>